<evidence type="ECO:0000313" key="4">
    <source>
        <dbReference type="Proteomes" id="UP001151699"/>
    </source>
</evidence>
<sequence>MDKDELREQLKTGDIDPVLEHDQLNEQKSQGNVFNEFNEGPITFPPTYKYDLFSDDYDTSEKCRAPAWTDRVLWRRRQSHPDANKSVDWNQGKLIHYGRSELKQSDHRPVIAIIDIEIFQIDQDLRQRVFGEVIQFLGPPDATIVIHAEHSSNHDDDEESSIYDEDVMAALLQELTKFGEVTLVRYVGETMWITFRDGQSALSAVNKRSVSVCGTTLHFKLKTENWLEEVQREIALCTTNTVPLCDYTPTAQPSAYNCLGIPKVPPQRPKSPQRPSPPTRPPLPKSSNPSPNPSPKHVPKAGVISVIPDMMSRMNIEATLPTQPIAPAVDQSSAIYEEINDDNF</sequence>
<feature type="compositionally biased region" description="Pro residues" evidence="1">
    <location>
        <begin position="263"/>
        <end position="296"/>
    </location>
</feature>
<dbReference type="AlphaFoldDB" id="A0A9Q0RTQ8"/>
<dbReference type="Proteomes" id="UP001151699">
    <property type="component" value="Unassembled WGS sequence"/>
</dbReference>
<feature type="region of interest" description="Disordered" evidence="1">
    <location>
        <begin position="259"/>
        <end position="300"/>
    </location>
</feature>
<name>A0A9Q0RTQ8_9DIPT</name>
<feature type="domain" description="Synaptojanin-1/2 RNA recognition motif" evidence="2">
    <location>
        <begin position="115"/>
        <end position="264"/>
    </location>
</feature>
<dbReference type="InterPro" id="IPR035979">
    <property type="entry name" value="RBD_domain_sf"/>
</dbReference>
<protein>
    <submittedName>
        <fullName evidence="3">Synaptojanin-1</fullName>
    </submittedName>
</protein>
<organism evidence="3 4">
    <name type="scientific">Pseudolycoriella hygida</name>
    <dbReference type="NCBI Taxonomy" id="35572"/>
    <lineage>
        <taxon>Eukaryota</taxon>
        <taxon>Metazoa</taxon>
        <taxon>Ecdysozoa</taxon>
        <taxon>Arthropoda</taxon>
        <taxon>Hexapoda</taxon>
        <taxon>Insecta</taxon>
        <taxon>Pterygota</taxon>
        <taxon>Neoptera</taxon>
        <taxon>Endopterygota</taxon>
        <taxon>Diptera</taxon>
        <taxon>Nematocera</taxon>
        <taxon>Sciaroidea</taxon>
        <taxon>Sciaridae</taxon>
        <taxon>Pseudolycoriella</taxon>
    </lineage>
</organism>
<keyword evidence="4" id="KW-1185">Reference proteome</keyword>
<dbReference type="Gene3D" id="3.60.10.10">
    <property type="entry name" value="Endonuclease/exonuclease/phosphatase"/>
    <property type="match status" value="1"/>
</dbReference>
<dbReference type="OrthoDB" id="1925875at2759"/>
<evidence type="ECO:0000259" key="2">
    <source>
        <dbReference type="SMART" id="SM01165"/>
    </source>
</evidence>
<reference evidence="3" key="1">
    <citation type="submission" date="2022-07" db="EMBL/GenBank/DDBJ databases">
        <authorList>
            <person name="Trinca V."/>
            <person name="Uliana J.V.C."/>
            <person name="Torres T.T."/>
            <person name="Ward R.J."/>
            <person name="Monesi N."/>
        </authorList>
    </citation>
    <scope>NUCLEOTIDE SEQUENCE</scope>
    <source>
        <strain evidence="3">HSMRA1968</strain>
        <tissue evidence="3">Whole embryos</tissue>
    </source>
</reference>
<dbReference type="GO" id="GO:0048488">
    <property type="term" value="P:synaptic vesicle endocytosis"/>
    <property type="evidence" value="ECO:0007669"/>
    <property type="project" value="TreeGrafter"/>
</dbReference>
<accession>A0A9Q0RTQ8</accession>
<dbReference type="GO" id="GO:0004439">
    <property type="term" value="F:phosphatidylinositol-4,5-bisphosphate 5-phosphatase activity"/>
    <property type="evidence" value="ECO:0007669"/>
    <property type="project" value="TreeGrafter"/>
</dbReference>
<evidence type="ECO:0000256" key="1">
    <source>
        <dbReference type="SAM" id="MobiDB-lite"/>
    </source>
</evidence>
<dbReference type="SUPFAM" id="SSF56219">
    <property type="entry name" value="DNase I-like"/>
    <property type="match status" value="1"/>
</dbReference>
<dbReference type="FunFam" id="3.30.70.330:FF:000949">
    <property type="entry name" value="Uncharacterized protein, isoform A"/>
    <property type="match status" value="1"/>
</dbReference>
<dbReference type="InterPro" id="IPR000300">
    <property type="entry name" value="IPPc"/>
</dbReference>
<proteinExistence type="predicted"/>
<dbReference type="PANTHER" id="PTHR11200">
    <property type="entry name" value="INOSITOL 5-PHOSPHATASE"/>
    <property type="match status" value="1"/>
</dbReference>
<dbReference type="InterPro" id="IPR012677">
    <property type="entry name" value="Nucleotide-bd_a/b_plait_sf"/>
</dbReference>
<dbReference type="InterPro" id="IPR046985">
    <property type="entry name" value="IP5"/>
</dbReference>
<dbReference type="Pfam" id="PF22669">
    <property type="entry name" value="Exo_endo_phos2"/>
    <property type="match status" value="1"/>
</dbReference>
<dbReference type="GO" id="GO:0046856">
    <property type="term" value="P:phosphatidylinositol dephosphorylation"/>
    <property type="evidence" value="ECO:0007669"/>
    <property type="project" value="InterPro"/>
</dbReference>
<gene>
    <name evidence="3" type="primary">SYNJ1_0</name>
    <name evidence="3" type="ORF">Bhyg_17990</name>
</gene>
<dbReference type="GO" id="GO:0098793">
    <property type="term" value="C:presynapse"/>
    <property type="evidence" value="ECO:0007669"/>
    <property type="project" value="GOC"/>
</dbReference>
<evidence type="ECO:0000313" key="3">
    <source>
        <dbReference type="EMBL" id="KAJ6608640.1"/>
    </source>
</evidence>
<dbReference type="PANTHER" id="PTHR11200:SF257">
    <property type="entry name" value="PHOSPHOINOSITIDE 5-PHOSPHATASE"/>
    <property type="match status" value="1"/>
</dbReference>
<dbReference type="GO" id="GO:0003676">
    <property type="term" value="F:nucleic acid binding"/>
    <property type="evidence" value="ECO:0007669"/>
    <property type="project" value="InterPro"/>
</dbReference>
<dbReference type="Gene3D" id="3.30.70.330">
    <property type="match status" value="1"/>
</dbReference>
<dbReference type="InterPro" id="IPR015047">
    <property type="entry name" value="SYNJ1/2_RRM"/>
</dbReference>
<dbReference type="Pfam" id="PF08952">
    <property type="entry name" value="DUF1866"/>
    <property type="match status" value="1"/>
</dbReference>
<dbReference type="InterPro" id="IPR036691">
    <property type="entry name" value="Endo/exonu/phosph_ase_sf"/>
</dbReference>
<dbReference type="EMBL" id="WJQU01005456">
    <property type="protein sequence ID" value="KAJ6608640.1"/>
    <property type="molecule type" value="Genomic_DNA"/>
</dbReference>
<feature type="non-terminal residue" evidence="3">
    <location>
        <position position="344"/>
    </location>
</feature>
<comment type="caution">
    <text evidence="3">The sequence shown here is derived from an EMBL/GenBank/DDBJ whole genome shotgun (WGS) entry which is preliminary data.</text>
</comment>
<dbReference type="SUPFAM" id="SSF54928">
    <property type="entry name" value="RNA-binding domain, RBD"/>
    <property type="match status" value="1"/>
</dbReference>
<dbReference type="SMART" id="SM01165">
    <property type="entry name" value="DUF1866"/>
    <property type="match status" value="1"/>
</dbReference>